<reference evidence="3 4" key="1">
    <citation type="submission" date="2024-04" db="EMBL/GenBank/DDBJ databases">
        <title>The reference genome of an endangered Asteraceae, Deinandra increscens subsp. villosa, native to the Central Coast of California.</title>
        <authorList>
            <person name="Guilliams M."/>
            <person name="Hasenstab-Lehman K."/>
            <person name="Meyer R."/>
            <person name="Mcevoy S."/>
        </authorList>
    </citation>
    <scope>NUCLEOTIDE SEQUENCE [LARGE SCALE GENOMIC DNA]</scope>
    <source>
        <tissue evidence="3">Leaf</tissue>
    </source>
</reference>
<feature type="transmembrane region" description="Helical" evidence="2">
    <location>
        <begin position="110"/>
        <end position="129"/>
    </location>
</feature>
<protein>
    <submittedName>
        <fullName evidence="3">Uncharacterized protein</fullName>
    </submittedName>
</protein>
<keyword evidence="4" id="KW-1185">Reference proteome</keyword>
<proteinExistence type="inferred from homology"/>
<feature type="transmembrane region" description="Helical" evidence="2">
    <location>
        <begin position="295"/>
        <end position="314"/>
    </location>
</feature>
<feature type="transmembrane region" description="Helical" evidence="2">
    <location>
        <begin position="172"/>
        <end position="194"/>
    </location>
</feature>
<dbReference type="AlphaFoldDB" id="A0AAP0H7W9"/>
<organism evidence="3 4">
    <name type="scientific">Deinandra increscens subsp. villosa</name>
    <dbReference type="NCBI Taxonomy" id="3103831"/>
    <lineage>
        <taxon>Eukaryota</taxon>
        <taxon>Viridiplantae</taxon>
        <taxon>Streptophyta</taxon>
        <taxon>Embryophyta</taxon>
        <taxon>Tracheophyta</taxon>
        <taxon>Spermatophyta</taxon>
        <taxon>Magnoliopsida</taxon>
        <taxon>eudicotyledons</taxon>
        <taxon>Gunneridae</taxon>
        <taxon>Pentapetalae</taxon>
        <taxon>asterids</taxon>
        <taxon>campanulids</taxon>
        <taxon>Asterales</taxon>
        <taxon>Asteraceae</taxon>
        <taxon>Asteroideae</taxon>
        <taxon>Heliantheae alliance</taxon>
        <taxon>Madieae</taxon>
        <taxon>Madiinae</taxon>
        <taxon>Deinandra</taxon>
    </lineage>
</organism>
<feature type="transmembrane region" description="Helical" evidence="2">
    <location>
        <begin position="450"/>
        <end position="471"/>
    </location>
</feature>
<feature type="transmembrane region" description="Helical" evidence="2">
    <location>
        <begin position="326"/>
        <end position="343"/>
    </location>
</feature>
<keyword evidence="2" id="KW-0472">Membrane</keyword>
<dbReference type="Gene3D" id="1.20.1250.20">
    <property type="entry name" value="MFS general substrate transporter like domains"/>
    <property type="match status" value="1"/>
</dbReference>
<dbReference type="EMBL" id="JBCNJP010000009">
    <property type="protein sequence ID" value="KAK9073110.1"/>
    <property type="molecule type" value="Genomic_DNA"/>
</dbReference>
<dbReference type="Proteomes" id="UP001408789">
    <property type="component" value="Unassembled WGS sequence"/>
</dbReference>
<sequence length="511" mass="58328">MLNFMDSLKMIHAAGIVENYALVMLIVYLTDVWGSGIIQAFGWIKMLFGITKAMPFAILFLMDHNYIGSYSMLIISTTASALGMGFLSISTPSWLYTRITGSCGEYKMKCISETQLSLFYWALILILIGRSARQATMETLNFKGNANERELKKHFVTSGSYFAVLHPSLLVFAPWSIIFGISSICSSLAVFLLMGKSWSHKLYINKPERSPVTSVLRVFMATILKINQKLPYESAFLFKEIDQDNSSLRGRSSLRFLEKAAIEPPNGKGRRLNRWTLCNFQEVEDAKTLVRMLPVGLMFAFLVLINSIASVYFLQQAKRLKPLSVYGIEVVNMSNLIFFYISAKEELHKEGRNYNRMLQNKEKLFRGVKEALIHAIIYCVVAALVEKSRLSVIRKHGLAYRPDHEIIPMTIFWFFPQAFVLGRFYGILERIVRISLAEEMPLPMRNLKKFVFDGFVGVGIISGVVVVYLVGKVSEMGGGANWFQHDTENRRLDLFYWVLTVLCILVFIRWK</sequence>
<gene>
    <name evidence="3" type="ORF">SSX86_007433</name>
</gene>
<accession>A0AAP0H7W9</accession>
<feature type="transmembrane region" description="Helical" evidence="2">
    <location>
        <begin position="12"/>
        <end position="30"/>
    </location>
</feature>
<evidence type="ECO:0000313" key="3">
    <source>
        <dbReference type="EMBL" id="KAK9073110.1"/>
    </source>
</evidence>
<dbReference type="PANTHER" id="PTHR11654">
    <property type="entry name" value="OLIGOPEPTIDE TRANSPORTER-RELATED"/>
    <property type="match status" value="1"/>
</dbReference>
<evidence type="ECO:0000313" key="4">
    <source>
        <dbReference type="Proteomes" id="UP001408789"/>
    </source>
</evidence>
<evidence type="ECO:0000256" key="2">
    <source>
        <dbReference type="SAM" id="Phobius"/>
    </source>
</evidence>
<dbReference type="InterPro" id="IPR036259">
    <property type="entry name" value="MFS_trans_sf"/>
</dbReference>
<feature type="transmembrane region" description="Helical" evidence="2">
    <location>
        <begin position="42"/>
        <end position="61"/>
    </location>
</feature>
<feature type="transmembrane region" description="Helical" evidence="2">
    <location>
        <begin position="364"/>
        <end position="385"/>
    </location>
</feature>
<comment type="similarity">
    <text evidence="1">Belongs to the major facilitator superfamily. Phosphate:H(+) symporter (TC 2.A.1.9) family.</text>
</comment>
<feature type="transmembrane region" description="Helical" evidence="2">
    <location>
        <begin position="67"/>
        <end position="89"/>
    </location>
</feature>
<keyword evidence="2" id="KW-1133">Transmembrane helix</keyword>
<name>A0AAP0H7W9_9ASTR</name>
<feature type="transmembrane region" description="Helical" evidence="2">
    <location>
        <begin position="494"/>
        <end position="510"/>
    </location>
</feature>
<feature type="transmembrane region" description="Helical" evidence="2">
    <location>
        <begin position="405"/>
        <end position="425"/>
    </location>
</feature>
<comment type="caution">
    <text evidence="3">The sequence shown here is derived from an EMBL/GenBank/DDBJ whole genome shotgun (WGS) entry which is preliminary data.</text>
</comment>
<evidence type="ECO:0000256" key="1">
    <source>
        <dbReference type="ARBA" id="ARBA00044504"/>
    </source>
</evidence>
<keyword evidence="2" id="KW-0812">Transmembrane</keyword>